<dbReference type="InterPro" id="IPR001653">
    <property type="entry name" value="DAP_epimerase_DapF"/>
</dbReference>
<evidence type="ECO:0000256" key="6">
    <source>
        <dbReference type="ARBA" id="ARBA00023235"/>
    </source>
</evidence>
<dbReference type="GO" id="GO:0009089">
    <property type="term" value="P:lysine biosynthetic process via diaminopimelate"/>
    <property type="evidence" value="ECO:0007669"/>
    <property type="project" value="UniProtKB-UniRule"/>
</dbReference>
<keyword evidence="5 8" id="KW-0457">Lysine biosynthesis</keyword>
<evidence type="ECO:0000256" key="7">
    <source>
        <dbReference type="ARBA" id="ARBA00051712"/>
    </source>
</evidence>
<evidence type="ECO:0000313" key="10">
    <source>
        <dbReference type="EMBL" id="KGN39086.1"/>
    </source>
</evidence>
<keyword evidence="8" id="KW-0963">Cytoplasm</keyword>
<keyword evidence="6 8" id="KW-0413">Isomerase</keyword>
<dbReference type="SUPFAM" id="SSF54506">
    <property type="entry name" value="Diaminopimelate epimerase-like"/>
    <property type="match status" value="2"/>
</dbReference>
<feature type="binding site" evidence="8">
    <location>
        <position position="86"/>
    </location>
    <ligand>
        <name>substrate</name>
    </ligand>
</feature>
<comment type="subcellular location">
    <subcellularLocation>
        <location evidence="8">Cytoplasm</location>
    </subcellularLocation>
</comment>
<feature type="active site" description="Proton donor" evidence="8">
    <location>
        <position position="95"/>
    </location>
</feature>
<dbReference type="UniPathway" id="UPA00034">
    <property type="reaction ID" value="UER00025"/>
</dbReference>
<dbReference type="PROSITE" id="PS01326">
    <property type="entry name" value="DAP_EPIMERASE"/>
    <property type="match status" value="1"/>
</dbReference>
<dbReference type="GO" id="GO:0005829">
    <property type="term" value="C:cytosol"/>
    <property type="evidence" value="ECO:0007669"/>
    <property type="project" value="TreeGrafter"/>
</dbReference>
<evidence type="ECO:0000256" key="4">
    <source>
        <dbReference type="ARBA" id="ARBA00022605"/>
    </source>
</evidence>
<feature type="site" description="Could be important to modulate the pK values of the two catalytic cysteine residues" evidence="8">
    <location>
        <position position="231"/>
    </location>
</feature>
<feature type="binding site" evidence="8">
    <location>
        <position position="213"/>
    </location>
    <ligand>
        <name>substrate</name>
    </ligand>
</feature>
<dbReference type="GO" id="GO:0008837">
    <property type="term" value="F:diaminopimelate epimerase activity"/>
    <property type="evidence" value="ECO:0007669"/>
    <property type="project" value="UniProtKB-UniRule"/>
</dbReference>
<feature type="binding site" evidence="8">
    <location>
        <position position="180"/>
    </location>
    <ligand>
        <name>substrate</name>
    </ligand>
</feature>
<proteinExistence type="inferred from homology"/>
<dbReference type="RefSeq" id="WP_052111561.1">
    <property type="nucleotide sequence ID" value="NZ_AVPK01000001.1"/>
</dbReference>
<feature type="active site" evidence="9">
    <location>
        <position position="95"/>
    </location>
</feature>
<dbReference type="eggNOG" id="COG0253">
    <property type="taxonomic scope" value="Bacteria"/>
</dbReference>
<dbReference type="Gene3D" id="3.10.310.10">
    <property type="entry name" value="Diaminopimelate Epimerase, Chain A, domain 1"/>
    <property type="match status" value="2"/>
</dbReference>
<evidence type="ECO:0000256" key="8">
    <source>
        <dbReference type="HAMAP-Rule" id="MF_00197"/>
    </source>
</evidence>
<feature type="active site" description="Proton acceptor" evidence="8">
    <location>
        <position position="240"/>
    </location>
</feature>
<feature type="binding site" evidence="8">
    <location>
        <begin position="241"/>
        <end position="242"/>
    </location>
    <ligand>
        <name>substrate</name>
    </ligand>
</feature>
<comment type="caution">
    <text evidence="8">Lacks conserved residue(s) required for the propagation of feature annotation.</text>
</comment>
<sequence length="302" mass="32669">MADMTQTREPREWRFTKGHGTENDFVLLPDVDARLDLGEELVRRLADRHAGIGGDGVIRVVPTASSDDEFVRAQADRAAWFMDYRNADGSVAEMCGNGTRVFATYLRREGLETDDEFAIATRGGIKGIRFEGDLVATNMGPWRLAEPSTAEADGFDALVQLRSDGVDDEPWSALSVDMGNPHTVVALPESVDLAALDLFHAPQVRPVPPRGTNVEFVRVLGDGHIAMRVHERGVGETRSCGTGVCAAALATSFWAGHDEPTQDWTVDVLGGRLRVRGLLNHEVELAGPAALVADGVIDLSTL</sequence>
<gene>
    <name evidence="8" type="primary">dapF</name>
    <name evidence="10" type="ORF">N803_00790</name>
</gene>
<dbReference type="AlphaFoldDB" id="A0A0A0JTU5"/>
<comment type="function">
    <text evidence="8">Catalyzes the stereoinversion of LL-2,6-diaminopimelate (L,L-DAP) to meso-diaminopimelate (meso-DAP), a precursor of L-lysine and an essential component of the bacterial peptidoglycan.</text>
</comment>
<comment type="subunit">
    <text evidence="8">Homodimer.</text>
</comment>
<protein>
    <recommendedName>
        <fullName evidence="3 8">Diaminopimelate epimerase</fullName>
        <shortName evidence="8">DAP epimerase</shortName>
        <ecNumber evidence="3 8">5.1.1.7</ecNumber>
    </recommendedName>
    <alternativeName>
        <fullName evidence="8">PLP-independent amino acid racemase</fullName>
    </alternativeName>
</protein>
<dbReference type="InterPro" id="IPR018510">
    <property type="entry name" value="DAP_epimerase_AS"/>
</dbReference>
<feature type="site" description="Could be important to modulate the pK values of the two catalytic cysteine residues" evidence="8">
    <location>
        <position position="182"/>
    </location>
</feature>
<reference evidence="10 11" key="1">
    <citation type="submission" date="2013-08" db="EMBL/GenBank/DDBJ databases">
        <title>The genome sequence of Knoellia subterranea.</title>
        <authorList>
            <person name="Zhu W."/>
            <person name="Wang G."/>
        </authorList>
    </citation>
    <scope>NUCLEOTIDE SEQUENCE [LARGE SCALE GENOMIC DNA]</scope>
    <source>
        <strain evidence="10 11">KCTC 19937</strain>
    </source>
</reference>
<evidence type="ECO:0000256" key="1">
    <source>
        <dbReference type="ARBA" id="ARBA00005196"/>
    </source>
</evidence>
<accession>A0A0A0JTU5</accession>
<dbReference type="NCBIfam" id="TIGR00652">
    <property type="entry name" value="DapF"/>
    <property type="match status" value="1"/>
</dbReference>
<comment type="similarity">
    <text evidence="2 8">Belongs to the diaminopimelate epimerase family.</text>
</comment>
<dbReference type="EC" id="5.1.1.7" evidence="3 8"/>
<dbReference type="STRING" id="1385521.N803_00790"/>
<name>A0A0A0JTU5_9MICO</name>
<feature type="binding site" evidence="8">
    <location>
        <position position="23"/>
    </location>
    <ligand>
        <name>substrate</name>
    </ligand>
</feature>
<dbReference type="EMBL" id="AVPK01000001">
    <property type="protein sequence ID" value="KGN39086.1"/>
    <property type="molecule type" value="Genomic_DNA"/>
</dbReference>
<comment type="pathway">
    <text evidence="1 8">Amino-acid biosynthesis; L-lysine biosynthesis via DAP pathway; DL-2,6-diaminopimelate from LL-2,6-diaminopimelate: step 1/1.</text>
</comment>
<evidence type="ECO:0000256" key="2">
    <source>
        <dbReference type="ARBA" id="ARBA00010219"/>
    </source>
</evidence>
<comment type="catalytic activity">
    <reaction evidence="7 8">
        <text>(2S,6S)-2,6-diaminopimelate = meso-2,6-diaminopimelate</text>
        <dbReference type="Rhea" id="RHEA:15393"/>
        <dbReference type="ChEBI" id="CHEBI:57609"/>
        <dbReference type="ChEBI" id="CHEBI:57791"/>
        <dbReference type="EC" id="5.1.1.7"/>
    </reaction>
</comment>
<evidence type="ECO:0000256" key="3">
    <source>
        <dbReference type="ARBA" id="ARBA00013080"/>
    </source>
</evidence>
<evidence type="ECO:0000256" key="5">
    <source>
        <dbReference type="ARBA" id="ARBA00023154"/>
    </source>
</evidence>
<dbReference type="Proteomes" id="UP000030011">
    <property type="component" value="Unassembled WGS sequence"/>
</dbReference>
<dbReference type="HAMAP" id="MF_00197">
    <property type="entry name" value="DAP_epimerase"/>
    <property type="match status" value="1"/>
</dbReference>
<evidence type="ECO:0000313" key="11">
    <source>
        <dbReference type="Proteomes" id="UP000030011"/>
    </source>
</evidence>
<feature type="binding site" evidence="8">
    <location>
        <begin position="96"/>
        <end position="97"/>
    </location>
    <ligand>
        <name>substrate</name>
    </ligand>
</feature>
<dbReference type="Pfam" id="PF01678">
    <property type="entry name" value="DAP_epimerase"/>
    <property type="match status" value="2"/>
</dbReference>
<keyword evidence="4 8" id="KW-0028">Amino-acid biosynthesis</keyword>
<dbReference type="PANTHER" id="PTHR31689:SF0">
    <property type="entry name" value="DIAMINOPIMELATE EPIMERASE"/>
    <property type="match status" value="1"/>
</dbReference>
<keyword evidence="11" id="KW-1185">Reference proteome</keyword>
<feature type="binding site" evidence="8">
    <location>
        <begin position="231"/>
        <end position="232"/>
    </location>
    <ligand>
        <name>substrate</name>
    </ligand>
</feature>
<comment type="caution">
    <text evidence="10">The sequence shown here is derived from an EMBL/GenBank/DDBJ whole genome shotgun (WGS) entry which is preliminary data.</text>
</comment>
<organism evidence="10 11">
    <name type="scientific">Knoellia subterranea KCTC 19937</name>
    <dbReference type="NCBI Taxonomy" id="1385521"/>
    <lineage>
        <taxon>Bacteria</taxon>
        <taxon>Bacillati</taxon>
        <taxon>Actinomycetota</taxon>
        <taxon>Actinomycetes</taxon>
        <taxon>Micrococcales</taxon>
        <taxon>Intrasporangiaceae</taxon>
        <taxon>Knoellia</taxon>
    </lineage>
</organism>
<evidence type="ECO:0000256" key="9">
    <source>
        <dbReference type="PROSITE-ProRule" id="PRU10125"/>
    </source>
</evidence>
<dbReference type="PANTHER" id="PTHR31689">
    <property type="entry name" value="DIAMINOPIMELATE EPIMERASE, CHLOROPLASTIC"/>
    <property type="match status" value="1"/>
</dbReference>